<dbReference type="GO" id="GO:0006260">
    <property type="term" value="P:DNA replication"/>
    <property type="evidence" value="ECO:0007669"/>
    <property type="project" value="UniProtKB-KW"/>
</dbReference>
<name>A0AA49H0C3_9VIRU</name>
<dbReference type="GO" id="GO:0019079">
    <property type="term" value="P:viral genome replication"/>
    <property type="evidence" value="ECO:0007669"/>
    <property type="project" value="InterPro"/>
</dbReference>
<evidence type="ECO:0000256" key="4">
    <source>
        <dbReference type="ARBA" id="ARBA00022741"/>
    </source>
</evidence>
<evidence type="ECO:0000256" key="2">
    <source>
        <dbReference type="ARBA" id="ARBA00022562"/>
    </source>
</evidence>
<dbReference type="InterPro" id="IPR001257">
    <property type="entry name" value="Parvovirus_NS1_helicase"/>
</dbReference>
<keyword evidence="3" id="KW-0235">DNA replication</keyword>
<dbReference type="InterPro" id="IPR014015">
    <property type="entry name" value="Helicase_SF3_DNA-vir"/>
</dbReference>
<dbReference type="KEGG" id="vg:80544512"/>
<sequence>MSYRISQDGYKCSHYHTFVVQLGNSSDLRHLVNNWSQFHYPETDDYYDSGAVPMKPGGGGWARELYPSEEDLINLRVCGNVMRGILRCHLDPYVPDQVFISLEKGIDHHMHVIIPMMVYKEDGGMSETKVPYILRDVVKNINGNIQEWFSNSGLPFTTKTVQWKRKPNGTHQSVNLLQFIYEYFSKKPTMRATAGGLMGSQTFMGEDLVDEAVAFNLAKKEQLDYTVPKLMASTTTNAQEYKQYLSYCIDNGICTNEGMKADPFCRNLYENKQCNPSGMVWLKKLMEEVANSLSRAHTLAWYITQKFQYELFGTPDCVFTRIWRLNGLNADTVCAMLYKWANHQTGKKNSLVLVGPPSTGKTLLASTLADLSPSTGMVNKNNMNFPFCACDSRTLIWMEEGRLTEEMIDDWKGVTGGTKIRVDKKGVNTQVPIYRTPLVWTTNEDPFMVYSGNSMSVRHQQALSERYIVMPLTKILDGKAWEEIGWTYPTGPEAFAALAACMKWGQLISKGKDIKWWELRQPDPTAVQLCQVCPDQASAISISSIRLVLTQLVLQMLALAEEEEGPVPGTPARVRAPAPDPGSPLGNAELLKRKRPDTPLPTKRRLVPITTPGETTKWEMQTVTPVKEEAEVKEEEPDLSLLQPKEEEEVE</sequence>
<keyword evidence="2" id="KW-1048">Host nucleus</keyword>
<dbReference type="Proteomes" id="UP001157420">
    <property type="component" value="Segment"/>
</dbReference>
<dbReference type="InterPro" id="IPR027417">
    <property type="entry name" value="P-loop_NTPase"/>
</dbReference>
<proteinExistence type="predicted"/>
<feature type="compositionally biased region" description="Polar residues" evidence="6">
    <location>
        <begin position="612"/>
        <end position="624"/>
    </location>
</feature>
<evidence type="ECO:0000256" key="5">
    <source>
        <dbReference type="ARBA" id="ARBA00022840"/>
    </source>
</evidence>
<dbReference type="GO" id="GO:0005524">
    <property type="term" value="F:ATP binding"/>
    <property type="evidence" value="ECO:0007669"/>
    <property type="project" value="UniProtKB-KW"/>
</dbReference>
<organism evidence="8 9">
    <name type="scientific">zander parvovirus</name>
    <dbReference type="NCBI Taxonomy" id="3071220"/>
    <lineage>
        <taxon>Viruses</taxon>
        <taxon>Monodnaviria</taxon>
        <taxon>Shotokuvirae</taxon>
        <taxon>Cossaviricota</taxon>
        <taxon>Quintoviricetes</taxon>
        <taxon>Piccovirales</taxon>
        <taxon>Parvoviridae</taxon>
        <taxon>Parvovirinae</taxon>
        <taxon>Sandeparvovirus</taxon>
        <taxon>Sandeparvovirus perciform1</taxon>
    </lineage>
</organism>
<feature type="region of interest" description="Disordered" evidence="6">
    <location>
        <begin position="563"/>
        <end position="651"/>
    </location>
</feature>
<reference evidence="8 9" key="1">
    <citation type="journal article" date="2022" name="Arch. Virol.">
        <title>A novel parvovirus (family Parvoviridae) in a freshwater fish, zander (Sander lucioperca).</title>
        <authorList>
            <person name="Reuter G."/>
            <person name="Boros A."/>
            <person name="Matics R."/>
            <person name="Altan E."/>
            <person name="Delwart E."/>
            <person name="Pankovics P."/>
        </authorList>
    </citation>
    <scope>NUCLEOTIDE SEQUENCE [LARGE SCALE GENOMIC DNA]</scope>
    <source>
        <strain evidence="9">zander/M5/2015/HUN</strain>
    </source>
</reference>
<accession>A0AA49H0C3</accession>
<dbReference type="EMBL" id="OK236393">
    <property type="protein sequence ID" value="UNJ12755.1"/>
    <property type="molecule type" value="Genomic_DNA"/>
</dbReference>
<evidence type="ECO:0000256" key="6">
    <source>
        <dbReference type="SAM" id="MobiDB-lite"/>
    </source>
</evidence>
<evidence type="ECO:0000256" key="3">
    <source>
        <dbReference type="ARBA" id="ARBA00022705"/>
    </source>
</evidence>
<dbReference type="GO" id="GO:0042025">
    <property type="term" value="C:host cell nucleus"/>
    <property type="evidence" value="ECO:0007669"/>
    <property type="project" value="UniProtKB-SubCell"/>
</dbReference>
<evidence type="ECO:0000259" key="7">
    <source>
        <dbReference type="PROSITE" id="PS51206"/>
    </source>
</evidence>
<dbReference type="Pfam" id="PF01057">
    <property type="entry name" value="Parvo_NS1"/>
    <property type="match status" value="1"/>
</dbReference>
<dbReference type="PROSITE" id="PS51206">
    <property type="entry name" value="SF3_HELICASE_1"/>
    <property type="match status" value="1"/>
</dbReference>
<keyword evidence="5" id="KW-0067">ATP-binding</keyword>
<keyword evidence="9" id="KW-1185">Reference proteome</keyword>
<dbReference type="SUPFAM" id="SSF52540">
    <property type="entry name" value="P-loop containing nucleoside triphosphate hydrolases"/>
    <property type="match status" value="1"/>
</dbReference>
<feature type="domain" description="SF3 helicase" evidence="7">
    <location>
        <begin position="329"/>
        <end position="485"/>
    </location>
</feature>
<evidence type="ECO:0000256" key="1">
    <source>
        <dbReference type="ARBA" id="ARBA00004147"/>
    </source>
</evidence>
<protein>
    <submittedName>
        <fullName evidence="8">NS1 protein</fullName>
    </submittedName>
</protein>
<keyword evidence="4" id="KW-0547">Nucleotide-binding</keyword>
<dbReference type="Gene3D" id="3.40.50.300">
    <property type="entry name" value="P-loop containing nucleotide triphosphate hydrolases"/>
    <property type="match status" value="1"/>
</dbReference>
<comment type="subcellular location">
    <subcellularLocation>
        <location evidence="1">Host nucleus</location>
    </subcellularLocation>
</comment>
<evidence type="ECO:0000313" key="8">
    <source>
        <dbReference type="EMBL" id="UNJ12755.1"/>
    </source>
</evidence>
<evidence type="ECO:0000313" key="9">
    <source>
        <dbReference type="Proteomes" id="UP001157420"/>
    </source>
</evidence>